<evidence type="ECO:0000313" key="2">
    <source>
        <dbReference type="EMBL" id="MFB2878259.1"/>
    </source>
</evidence>
<dbReference type="EMBL" id="JBHFNQ010000117">
    <property type="protein sequence ID" value="MFB2878259.1"/>
    <property type="molecule type" value="Genomic_DNA"/>
</dbReference>
<dbReference type="RefSeq" id="WP_413271336.1">
    <property type="nucleotide sequence ID" value="NZ_JBHFNQ010000117.1"/>
</dbReference>
<feature type="transmembrane region" description="Helical" evidence="1">
    <location>
        <begin position="7"/>
        <end position="28"/>
    </location>
</feature>
<evidence type="ECO:0000256" key="1">
    <source>
        <dbReference type="SAM" id="Phobius"/>
    </source>
</evidence>
<feature type="transmembrane region" description="Helical" evidence="1">
    <location>
        <begin position="40"/>
        <end position="61"/>
    </location>
</feature>
<feature type="transmembrane region" description="Helical" evidence="1">
    <location>
        <begin position="73"/>
        <end position="95"/>
    </location>
</feature>
<name>A0ABV4X644_9CYAN</name>
<keyword evidence="1" id="KW-1133">Transmembrane helix</keyword>
<keyword evidence="1" id="KW-0472">Membrane</keyword>
<evidence type="ECO:0000313" key="3">
    <source>
        <dbReference type="Proteomes" id="UP001576774"/>
    </source>
</evidence>
<keyword evidence="1" id="KW-0812">Transmembrane</keyword>
<feature type="transmembrane region" description="Helical" evidence="1">
    <location>
        <begin position="107"/>
        <end position="125"/>
    </location>
</feature>
<comment type="caution">
    <text evidence="2">The sequence shown here is derived from an EMBL/GenBank/DDBJ whole genome shotgun (WGS) entry which is preliminary data.</text>
</comment>
<reference evidence="2 3" key="1">
    <citation type="submission" date="2024-09" db="EMBL/GenBank/DDBJ databases">
        <title>Floridaenema gen nov. (Aerosakkonemataceae, Aerosakkonematales ord. nov., Cyanobacteria) from benthic tropical and subtropical fresh waters, with the description of four new species.</title>
        <authorList>
            <person name="Moretto J.A."/>
            <person name="Berthold D.E."/>
            <person name="Lefler F.W."/>
            <person name="Huang I.-S."/>
            <person name="Laughinghouse H. IV."/>
        </authorList>
    </citation>
    <scope>NUCLEOTIDE SEQUENCE [LARGE SCALE GENOMIC DNA]</scope>
    <source>
        <strain evidence="2 3">BLCC-F46</strain>
    </source>
</reference>
<accession>A0ABV4X644</accession>
<organism evidence="2 3">
    <name type="scientific">Floridaenema aerugineum BLCC-F46</name>
    <dbReference type="NCBI Taxonomy" id="3153654"/>
    <lineage>
        <taxon>Bacteria</taxon>
        <taxon>Bacillati</taxon>
        <taxon>Cyanobacteriota</taxon>
        <taxon>Cyanophyceae</taxon>
        <taxon>Oscillatoriophycideae</taxon>
        <taxon>Aerosakkonematales</taxon>
        <taxon>Aerosakkonemataceae</taxon>
        <taxon>Floridanema</taxon>
        <taxon>Floridanema aerugineum</taxon>
    </lineage>
</organism>
<keyword evidence="3" id="KW-1185">Reference proteome</keyword>
<gene>
    <name evidence="2" type="ORF">ACE1CC_15510</name>
</gene>
<protein>
    <submittedName>
        <fullName evidence="2">Uncharacterized protein</fullName>
    </submittedName>
</protein>
<proteinExistence type="predicted"/>
<dbReference type="Proteomes" id="UP001576774">
    <property type="component" value="Unassembled WGS sequence"/>
</dbReference>
<sequence>MILLKSLVVWVIIVCGEIANGIARTLLLVPYVGDFHARQIGVFTGATIILTIAIIFIKWIGAKSVFELLAIGLLWLVLMLTFEVTFGLFIAGYSWERIAADYNILKGGLLPIGMLILTLSPLIAAKIRRLI</sequence>